<dbReference type="OrthoDB" id="440553at2759"/>
<comment type="caution">
    <text evidence="9">The sequence shown here is derived from an EMBL/GenBank/DDBJ whole genome shotgun (WGS) entry which is preliminary data.</text>
</comment>
<evidence type="ECO:0000259" key="8">
    <source>
        <dbReference type="PROSITE" id="PS50850"/>
    </source>
</evidence>
<dbReference type="SUPFAM" id="SSF103473">
    <property type="entry name" value="MFS general substrate transporter"/>
    <property type="match status" value="2"/>
</dbReference>
<evidence type="ECO:0000256" key="5">
    <source>
        <dbReference type="ARBA" id="ARBA00023136"/>
    </source>
</evidence>
<dbReference type="PANTHER" id="PTHR23502:SF51">
    <property type="entry name" value="QUINIDINE RESISTANCE PROTEIN 1-RELATED"/>
    <property type="match status" value="1"/>
</dbReference>
<feature type="transmembrane region" description="Helical" evidence="7">
    <location>
        <begin position="292"/>
        <end position="315"/>
    </location>
</feature>
<feature type="transmembrane region" description="Helical" evidence="7">
    <location>
        <begin position="261"/>
        <end position="280"/>
    </location>
</feature>
<evidence type="ECO:0000313" key="10">
    <source>
        <dbReference type="Proteomes" id="UP000027586"/>
    </source>
</evidence>
<keyword evidence="4 7" id="KW-1133">Transmembrane helix</keyword>
<reference evidence="9" key="1">
    <citation type="submission" date="2013-08" db="EMBL/GenBank/DDBJ databases">
        <title>Gene expansion shapes genome architecture in the human pathogen Lichtheimia corymbifera: an evolutionary genomics analysis in the ancient terrestrial Mucorales (Mucoromycotina).</title>
        <authorList>
            <person name="Schwartze V.U."/>
            <person name="Winter S."/>
            <person name="Shelest E."/>
            <person name="Marcet-Houben M."/>
            <person name="Horn F."/>
            <person name="Wehner S."/>
            <person name="Hoffmann K."/>
            <person name="Riege K."/>
            <person name="Sammeth M."/>
            <person name="Nowrousian M."/>
            <person name="Valiante V."/>
            <person name="Linde J."/>
            <person name="Jacobsen I.D."/>
            <person name="Marz M."/>
            <person name="Brakhage A.A."/>
            <person name="Gabaldon T."/>
            <person name="Bocker S."/>
            <person name="Voigt K."/>
        </authorList>
    </citation>
    <scope>NUCLEOTIDE SEQUENCE [LARGE SCALE GENOMIC DNA]</scope>
    <source>
        <strain evidence="9">FSU 9682</strain>
    </source>
</reference>
<evidence type="ECO:0000313" key="9">
    <source>
        <dbReference type="EMBL" id="CDH58793.1"/>
    </source>
</evidence>
<dbReference type="InterPro" id="IPR020846">
    <property type="entry name" value="MFS_dom"/>
</dbReference>
<dbReference type="Pfam" id="PF07690">
    <property type="entry name" value="MFS_1"/>
    <property type="match status" value="2"/>
</dbReference>
<feature type="region of interest" description="Disordered" evidence="6">
    <location>
        <begin position="207"/>
        <end position="244"/>
    </location>
</feature>
<evidence type="ECO:0000256" key="7">
    <source>
        <dbReference type="SAM" id="Phobius"/>
    </source>
</evidence>
<comment type="subcellular location">
    <subcellularLocation>
        <location evidence="1">Membrane</location>
        <topology evidence="1">Multi-pass membrane protein</topology>
    </subcellularLocation>
</comment>
<keyword evidence="5 7" id="KW-0472">Membrane</keyword>
<keyword evidence="3 7" id="KW-0812">Transmembrane</keyword>
<dbReference type="VEuPathDB" id="FungiDB:LCOR_09642.1"/>
<evidence type="ECO:0000256" key="2">
    <source>
        <dbReference type="ARBA" id="ARBA00022448"/>
    </source>
</evidence>
<evidence type="ECO:0000256" key="3">
    <source>
        <dbReference type="ARBA" id="ARBA00022692"/>
    </source>
</evidence>
<keyword evidence="2" id="KW-0813">Transport</keyword>
<dbReference type="PANTHER" id="PTHR23502">
    <property type="entry name" value="MAJOR FACILITATOR SUPERFAMILY"/>
    <property type="match status" value="1"/>
</dbReference>
<dbReference type="PROSITE" id="PS50850">
    <property type="entry name" value="MFS"/>
    <property type="match status" value="1"/>
</dbReference>
<dbReference type="InterPro" id="IPR036259">
    <property type="entry name" value="MFS_trans_sf"/>
</dbReference>
<dbReference type="GO" id="GO:0005886">
    <property type="term" value="C:plasma membrane"/>
    <property type="evidence" value="ECO:0007669"/>
    <property type="project" value="TreeGrafter"/>
</dbReference>
<dbReference type="Gene3D" id="1.20.1720.10">
    <property type="entry name" value="Multidrug resistance protein D"/>
    <property type="match status" value="3"/>
</dbReference>
<dbReference type="GO" id="GO:0022857">
    <property type="term" value="F:transmembrane transporter activity"/>
    <property type="evidence" value="ECO:0007669"/>
    <property type="project" value="InterPro"/>
</dbReference>
<dbReference type="STRING" id="1263082.A0A068S8U9"/>
<feature type="transmembrane region" description="Helical" evidence="7">
    <location>
        <begin position="30"/>
        <end position="49"/>
    </location>
</feature>
<evidence type="ECO:0000256" key="4">
    <source>
        <dbReference type="ARBA" id="ARBA00022989"/>
    </source>
</evidence>
<feature type="compositionally biased region" description="Low complexity" evidence="6">
    <location>
        <begin position="231"/>
        <end position="242"/>
    </location>
</feature>
<dbReference type="InterPro" id="IPR011701">
    <property type="entry name" value="MFS"/>
</dbReference>
<keyword evidence="10" id="KW-1185">Reference proteome</keyword>
<accession>A0A068S8U9</accession>
<proteinExistence type="predicted"/>
<evidence type="ECO:0000256" key="1">
    <source>
        <dbReference type="ARBA" id="ARBA00004141"/>
    </source>
</evidence>
<protein>
    <recommendedName>
        <fullName evidence="8">Major facilitator superfamily (MFS) profile domain-containing protein</fullName>
    </recommendedName>
</protein>
<organism evidence="9 10">
    <name type="scientific">Lichtheimia corymbifera JMRC:FSU:9682</name>
    <dbReference type="NCBI Taxonomy" id="1263082"/>
    <lineage>
        <taxon>Eukaryota</taxon>
        <taxon>Fungi</taxon>
        <taxon>Fungi incertae sedis</taxon>
        <taxon>Mucoromycota</taxon>
        <taxon>Mucoromycotina</taxon>
        <taxon>Mucoromycetes</taxon>
        <taxon>Mucorales</taxon>
        <taxon>Lichtheimiaceae</taxon>
        <taxon>Lichtheimia</taxon>
    </lineage>
</organism>
<dbReference type="AlphaFoldDB" id="A0A068S8U9"/>
<sequence>MNFTVTVYIIAQALAPALWGPLADRTGRRPMFLLAILTYTISCIGLALAPSYPVLLVMRLMQSFGASPTIAIGMYSYAISNGSSVPLIRDNLLHLRSLWHHWGYQHFVYVRRDNFINVIRVVLDNGYRRGTYFSLMGMTRHVMTTTAPMIGGVIAQELTWRWIWWILAIAGGIMVMLMFFFVPETLRSLVGNGSGYANPTPTQWWRRRQRLKRQQQSTEADPSQPPPPIPDTATATNIPTTQPRKRINPFKSLIFLKEPDVMCALVFGGLCFGTQQSFLVTTSNVLANIYHLSVMNVGLCFIVGGVGAFLGSLTAGRMLDSEYKRVAIDFCGHVPEKGEIPHDFPIFKARLRYPLCAAIIMEAAVMTFGWCVHTIQPLPVPLAMLFICKSSTIPVKSSLTSHSHIRFYSLLYPYWDIQRSTDIGG</sequence>
<feature type="transmembrane region" description="Helical" evidence="7">
    <location>
        <begin position="162"/>
        <end position="182"/>
    </location>
</feature>
<name>A0A068S8U9_9FUNG</name>
<feature type="transmembrane region" description="Helical" evidence="7">
    <location>
        <begin position="355"/>
        <end position="375"/>
    </location>
</feature>
<dbReference type="EMBL" id="CBTN010000061">
    <property type="protein sequence ID" value="CDH58793.1"/>
    <property type="molecule type" value="Genomic_DNA"/>
</dbReference>
<dbReference type="Proteomes" id="UP000027586">
    <property type="component" value="Unassembled WGS sequence"/>
</dbReference>
<gene>
    <name evidence="9" type="ORF">LCOR_09642.1</name>
</gene>
<feature type="domain" description="Major facilitator superfamily (MFS) profile" evidence="8">
    <location>
        <begin position="1"/>
        <end position="425"/>
    </location>
</feature>
<evidence type="ECO:0000256" key="6">
    <source>
        <dbReference type="SAM" id="MobiDB-lite"/>
    </source>
</evidence>